<dbReference type="AlphaFoldDB" id="A0A1G4MIA8"/>
<keyword evidence="3" id="KW-1185">Reference proteome</keyword>
<dbReference type="GO" id="GO:0046872">
    <property type="term" value="F:metal ion binding"/>
    <property type="evidence" value="ECO:0007669"/>
    <property type="project" value="UniProtKB-KW"/>
</dbReference>
<feature type="binding site" evidence="1">
    <location>
        <position position="123"/>
    </location>
    <ligand>
        <name>substrate</name>
    </ligand>
</feature>
<dbReference type="PANTHER" id="PTHR33254">
    <property type="entry name" value="4-HYDROXY-4-METHYL-2-OXOGLUTARATE ALDOLASE 3-RELATED"/>
    <property type="match status" value="1"/>
</dbReference>
<dbReference type="OrthoDB" id="1476984at2759"/>
<evidence type="ECO:0000256" key="1">
    <source>
        <dbReference type="PIRSR" id="PIRSR605493-1"/>
    </source>
</evidence>
<evidence type="ECO:0000313" key="2">
    <source>
        <dbReference type="EMBL" id="SCW03485.1"/>
    </source>
</evidence>
<protein>
    <submittedName>
        <fullName evidence="2">LAFE_0G11518g1_1</fullName>
    </submittedName>
</protein>
<dbReference type="GO" id="GO:0008948">
    <property type="term" value="F:oxaloacetate decarboxylase activity"/>
    <property type="evidence" value="ECO:0007669"/>
    <property type="project" value="TreeGrafter"/>
</dbReference>
<proteinExistence type="predicted"/>
<dbReference type="Proteomes" id="UP000190831">
    <property type="component" value="Chromosome G"/>
</dbReference>
<gene>
    <name evidence="2" type="ORF">LAFE_0G11518G</name>
</gene>
<accession>A0A1G4MIA8</accession>
<dbReference type="InterPro" id="IPR036704">
    <property type="entry name" value="RraA/RraA-like_sf"/>
</dbReference>
<reference evidence="2 3" key="1">
    <citation type="submission" date="2016-03" db="EMBL/GenBank/DDBJ databases">
        <authorList>
            <person name="Devillers H."/>
        </authorList>
    </citation>
    <scope>NUCLEOTIDE SEQUENCE [LARGE SCALE GENOMIC DNA]</scope>
    <source>
        <strain evidence="2">CBS 6772</strain>
    </source>
</reference>
<dbReference type="InterPro" id="IPR005493">
    <property type="entry name" value="RraA/RraA-like"/>
</dbReference>
<dbReference type="OMA" id="MTAYEDF"/>
<keyword evidence="1" id="KW-0460">Magnesium</keyword>
<name>A0A1G4MIA8_LACFM</name>
<sequence>MTNNLRKLQNFTTCDVSDGLLNKYNINDGGFFPNLQMWSGPQNQATVGRAYTVLFAPKDDPRPEVNYIDHIPAESFVVVAVTQPLQLEYAPYVRITQALYGGLMSTRAQYLKACGTVVFGRIRDVDEHKNLNFPVFSYSLGTCAAKQAVKPVAINEPLHVLTSDSEVNTIHPGDYIIGDKHGIVRIPAASVEITELITYIEKSVEVDDLVMEDIKSGKPAKLSQKERRVVLKDFMS</sequence>
<evidence type="ECO:0000313" key="3">
    <source>
        <dbReference type="Proteomes" id="UP000190831"/>
    </source>
</evidence>
<dbReference type="CDD" id="cd16841">
    <property type="entry name" value="RraA_family"/>
    <property type="match status" value="1"/>
</dbReference>
<feature type="binding site" evidence="1">
    <location>
        <begin position="101"/>
        <end position="104"/>
    </location>
    <ligand>
        <name>substrate</name>
    </ligand>
</feature>
<dbReference type="Pfam" id="PF03737">
    <property type="entry name" value="RraA-like"/>
    <property type="match status" value="1"/>
</dbReference>
<organism evidence="2 3">
    <name type="scientific">Lachancea fermentati</name>
    <name type="common">Zygosaccharomyces fermentati</name>
    <dbReference type="NCBI Taxonomy" id="4955"/>
    <lineage>
        <taxon>Eukaryota</taxon>
        <taxon>Fungi</taxon>
        <taxon>Dikarya</taxon>
        <taxon>Ascomycota</taxon>
        <taxon>Saccharomycotina</taxon>
        <taxon>Saccharomycetes</taxon>
        <taxon>Saccharomycetales</taxon>
        <taxon>Saccharomycetaceae</taxon>
        <taxon>Lachancea</taxon>
    </lineage>
</organism>
<feature type="binding site" evidence="1">
    <location>
        <position position="124"/>
    </location>
    <ligand>
        <name>Mg(2+)</name>
        <dbReference type="ChEBI" id="CHEBI:18420"/>
    </ligand>
</feature>
<dbReference type="GO" id="GO:0047443">
    <property type="term" value="F:4-hydroxy-4-methyl-2-oxoglutarate aldolase activity"/>
    <property type="evidence" value="ECO:0007669"/>
    <property type="project" value="TreeGrafter"/>
</dbReference>
<dbReference type="Gene3D" id="3.50.30.40">
    <property type="entry name" value="Ribonuclease E inhibitor RraA/RraA-like"/>
    <property type="match status" value="1"/>
</dbReference>
<dbReference type="PANTHER" id="PTHR33254:SF28">
    <property type="entry name" value="4-HYDROXY-4-METHYL-2-OXOGLUTARATE ALDOLASE"/>
    <property type="match status" value="1"/>
</dbReference>
<keyword evidence="1" id="KW-0479">Metal-binding</keyword>
<dbReference type="EMBL" id="LT598486">
    <property type="protein sequence ID" value="SCW03485.1"/>
    <property type="molecule type" value="Genomic_DNA"/>
</dbReference>
<dbReference type="SUPFAM" id="SSF89562">
    <property type="entry name" value="RraA-like"/>
    <property type="match status" value="1"/>
</dbReference>
<comment type="cofactor">
    <cofactor evidence="1">
        <name>Mg(2+)</name>
        <dbReference type="ChEBI" id="CHEBI:18420"/>
    </cofactor>
</comment>